<keyword evidence="1" id="KW-0560">Oxidoreductase</keyword>
<dbReference type="EC" id="1.17.99.6" evidence="1"/>
<name>A0AAE4MIB4_9EURY</name>
<evidence type="ECO:0000313" key="2">
    <source>
        <dbReference type="Proteomes" id="UP001271789"/>
    </source>
</evidence>
<comment type="caution">
    <text evidence="1">The sequence shown here is derived from an EMBL/GenBank/DDBJ whole genome shotgun (WGS) entry which is preliminary data.</text>
</comment>
<dbReference type="AlphaFoldDB" id="A0AAE4MIB4"/>
<sequence length="263" mass="29173">MNLENQIKEFATVNGFQLFGVAGISDLEEVEFPEGRGLEKPSEFMKRAGIEDAKSIIILGMVIWDEGMNMAINAVGGDFSGGGSEYYNLYYEAIETRGWRVGDLIFRELGFKTVPSPTIHLKVAAHLAGLGFIGHNTQVITPEYGPRVRWIALFTTAPLEKGTPFTRDLCAEQPLCKDGSLCVKKCPYRAIIPGPSQGVEPGKKVIYDKCVVAHEFDPVADEKWQKYIRQITERGFMECTICNLSCPYGNIVDEKIAPAKRGQ</sequence>
<dbReference type="SUPFAM" id="SSF54862">
    <property type="entry name" value="4Fe-4S ferredoxins"/>
    <property type="match status" value="1"/>
</dbReference>
<dbReference type="GO" id="GO:0052693">
    <property type="term" value="F:epoxyqueuosine reductase activity"/>
    <property type="evidence" value="ECO:0007669"/>
    <property type="project" value="UniProtKB-EC"/>
</dbReference>
<organism evidence="1 2">
    <name type="scientific">Methanolapillus africanus</name>
    <dbReference type="NCBI Taxonomy" id="3028297"/>
    <lineage>
        <taxon>Archaea</taxon>
        <taxon>Methanobacteriati</taxon>
        <taxon>Methanobacteriota</taxon>
        <taxon>Stenosarchaea group</taxon>
        <taxon>Methanomicrobia</taxon>
        <taxon>Methanosarcinales</taxon>
        <taxon>Methanosarcinaceae</taxon>
        <taxon>Methanolapillus</taxon>
    </lineage>
</organism>
<gene>
    <name evidence="1" type="primary">queG_1</name>
    <name evidence="1" type="ORF">MsAg5_02240</name>
</gene>
<dbReference type="PANTHER" id="PTHR42827">
    <property type="entry name" value="IRON-SULFUR CLUSTER-BINDING PROTEIN-RELATED"/>
    <property type="match status" value="1"/>
</dbReference>
<evidence type="ECO:0000313" key="1">
    <source>
        <dbReference type="EMBL" id="MDV0446391.1"/>
    </source>
</evidence>
<reference evidence="1" key="1">
    <citation type="submission" date="2023-06" db="EMBL/GenBank/DDBJ databases">
        <title>Genome sequence of Methanosarcinaceae archaeon Ag5.</title>
        <authorList>
            <person name="Protasov E."/>
            <person name="Platt K."/>
            <person name="Poehlein A."/>
            <person name="Daniel R."/>
            <person name="Brune A."/>
        </authorList>
    </citation>
    <scope>NUCLEOTIDE SEQUENCE</scope>
    <source>
        <strain evidence="1">Ag5</strain>
    </source>
</reference>
<dbReference type="EMBL" id="JAWDKD010000003">
    <property type="protein sequence ID" value="MDV0446391.1"/>
    <property type="molecule type" value="Genomic_DNA"/>
</dbReference>
<protein>
    <submittedName>
        <fullName evidence="1">Epoxyqueuosine reductase</fullName>
        <ecNumber evidence="1">1.17.99.6</ecNumber>
    </submittedName>
</protein>
<accession>A0AAE4MIB4</accession>
<dbReference type="RefSeq" id="WP_338098775.1">
    <property type="nucleotide sequence ID" value="NZ_JAWDKD010000003.1"/>
</dbReference>
<keyword evidence="2" id="KW-1185">Reference proteome</keyword>
<proteinExistence type="predicted"/>
<dbReference type="Proteomes" id="UP001271789">
    <property type="component" value="Unassembled WGS sequence"/>
</dbReference>
<dbReference type="PANTHER" id="PTHR42827:SF1">
    <property type="entry name" value="IRON-SULFUR CLUSTER-BINDING PROTEIN"/>
    <property type="match status" value="1"/>
</dbReference>